<dbReference type="PROSITE" id="PS50825">
    <property type="entry name" value="HYR"/>
    <property type="match status" value="1"/>
</dbReference>
<evidence type="ECO:0000256" key="4">
    <source>
        <dbReference type="ARBA" id="ARBA00023157"/>
    </source>
</evidence>
<evidence type="ECO:0000256" key="3">
    <source>
        <dbReference type="ARBA" id="ARBA00022737"/>
    </source>
</evidence>
<dbReference type="Gene3D" id="2.10.50.10">
    <property type="entry name" value="Tumor Necrosis Factor Receptor, subunit A, domain 2"/>
    <property type="match status" value="6"/>
</dbReference>
<sequence length="1996" mass="214921">MINKDEYSCLPTPVGRSIMCVSNKSCKNGRKMYPIDVDVISCSSNGQWHRLSRSNNQSFDNINDNPSLPLLPRCIDLAAPPVSFEVILNISGHIEKACLEPLINATKDKLGQLIRENCGNQFEYTVVFQSGESQWKPGLSRPVYQVTIPGTVETIVPDAQVHLAKVCISQFASRLSTMPPIFEPTECSTIQLVSQAGILKEGDTKCEPGWILVDSTEQLPSLCQKCPAGTFADRLTDQCAPCPKGSYSSVDGAVECTVCGSGHSTGREYGRSPADCLSECAPGYYSATGLAPCNSCAVGFFQQNTNQTGCESCPAGTTTATSATTNMENCKRPCVPGQYSDTGLEPCQPCPYHHFQPLSAQMHCIRCSFGMVTDRVGVRAPSDCLVSIPCTDDYCHNNGTCTTGTPLPHCDCPLGFAGADCSTPINLCFSAFCENGGTCHFDQLKSTCDCRPGFDGERCEKVTLCSENPCMNGGTCAAGPEHVECICPEPYSGQYCQDPRSDDPCAGVSCTNGTCTTVEGGGSVCDCDPGFELRDGVCTLLGPCAFQPCVNTTSSTTCSDSIDNFDSSARFRCICDPNWTGEFCERTVRNCSTTECNNNGTCVMVSESGNLVPKCICPPRFTGPTCAESRVACDSSGTSLSCSGHGKCQNNGDHFICHCDIGYVGEFCSVRKNSCYDSPCLNGATCTDELEQPTCHCTHGWTGQICATQIDHCEPNNPCENGGTCLSVFGGYSCHCASSYTGTNCSIFIDPCCSTPCMYGATCTNVGGGYGGNYTCECTPGHTGHNCDQPIDICASNPCGANATCVPGESGSFNCVCTPGYEYIDGRCIQRDPCSGIAESICDHGGTCIPSGNTYSCKCLPGFTGSYCEQAIPCATNPCGANGTCVQIQDSSQYNCTCDYGFSGVNCSQNEQLCSSTNNPCLNGGQCVENPGGFLSCNCLANYTGLHCESAKKLNFNLFFTGSPGMKQIVSYDFSGTLLQEFTLCSWIRYQSSSATSSQLPALQIPFITMASYGESISSDTPLLLIDGSSVSIGGTQRLNWTIDEHQWHHVCVRSPKASDKAYNWTLSVDGVIVGSKLLQQLPDQSGRKYQLLLGQSVDGTRLFSGQLSLVQLYYIYMEDSEIAEMYFECNKWLNESDSSKTIIDWNQFTTVDKYDSSVMALYPGICIQSSCLPGHVGCEIDKTPPEVVFCPTDQQKVSPTRLAVVNWEQPLFRDNVQVTEVKANYRSGQVFVWGEYQVIYIARDGAGNTAVCAFTVVVAPGNCSEINSPVNGAAAFVQPDGANGTLYARIKCLDDYGFSEVVRDFYTCDKMGRWDPLMTSELPYTFPACSKTSDPLQSLDGIVEMKDAPCEDKDDLTKKFVELINDANTKYNFFCGGPECNQQLKVTPYCGENPEGNFRRKRQASSNGVGITYSLTVNATRKAVQPYVNDTLQNSIFGRNGTIGTITTSWDCTHPLSEYMADTFNDVHQCVECPPGKFWNSSSQICQYCPLNSYQNQPNQTACIPCPNGKLTATTGTQGESDCFPKCNPGEKYSFAKGQCVVCDMGTYQPQPGSISCIPCPDGMSTPGNKSTNRTDCEYPCSPGQQLTVGDYCQDCDRGTYKVWRNQTACVSCPIGFTTLAVGAKLKSQCNVLNCPPGTYIKAGLNTPVNVENGYAMYCPLCAIGFYQEASNQTMCQACNQGDVTSALGSTGVKDCTPGKFNDCRPDLEGTCPTNQTCAQTDMGYQCTTVLGAEVKPVSGSWHVWVGITAGLVLFAILVAVVIVVFKIRVYQFIFCCKHPNLKDISTTQYYRNNTYPITHTSSADEAVSTVTSKTMVAGDIGVSIDSMSAADVYKEIYAGLQSTQSDETLFDYLAGGTGSPPGTASFDESPDDPGPSSPPPPILPPPRPSRERFEANSAGFYNPSFDSAGAQSPTWEQSDAFETPSVSSSWAKIEQLNRRGASDSVLFASGSITMRSNGFRRQTAARAFEPQPWPSSVQPPAAHSDDDDDDDYFG</sequence>
<protein>
    <submittedName>
        <fullName evidence="12">Uncharacterized protein</fullName>
    </submittedName>
</protein>
<feature type="disulfide bond" evidence="6">
    <location>
        <begin position="736"/>
        <end position="745"/>
    </location>
</feature>
<dbReference type="PROSITE" id="PS00010">
    <property type="entry name" value="ASX_HYDROXYL"/>
    <property type="match status" value="1"/>
</dbReference>
<feature type="domain" description="EGF-like" evidence="9">
    <location>
        <begin position="709"/>
        <end position="746"/>
    </location>
</feature>
<keyword evidence="1 6" id="KW-0245">EGF-like domain</keyword>
<feature type="disulfide bond" evidence="6">
    <location>
        <begin position="487"/>
        <end position="496"/>
    </location>
</feature>
<evidence type="ECO:0000256" key="8">
    <source>
        <dbReference type="SAM" id="Phobius"/>
    </source>
</evidence>
<feature type="disulfide bond" evidence="6">
    <location>
        <begin position="575"/>
        <end position="584"/>
    </location>
</feature>
<reference evidence="12" key="1">
    <citation type="submission" date="2022-11" db="UniProtKB">
        <authorList>
            <consortium name="WormBaseParasite"/>
        </authorList>
    </citation>
    <scope>IDENTIFICATION</scope>
</reference>
<feature type="transmembrane region" description="Helical" evidence="8">
    <location>
        <begin position="1743"/>
        <end position="1767"/>
    </location>
</feature>
<dbReference type="SMART" id="SM00181">
    <property type="entry name" value="EGF"/>
    <property type="match status" value="16"/>
</dbReference>
<dbReference type="InterPro" id="IPR003410">
    <property type="entry name" value="HYR_dom"/>
</dbReference>
<dbReference type="SUPFAM" id="SSF49899">
    <property type="entry name" value="Concanavalin A-like lectins/glucanases"/>
    <property type="match status" value="1"/>
</dbReference>
<keyword evidence="3" id="KW-0677">Repeat</keyword>
<dbReference type="PROSITE" id="PS00022">
    <property type="entry name" value="EGF_1"/>
    <property type="match status" value="12"/>
</dbReference>
<feature type="compositionally biased region" description="Pro residues" evidence="7">
    <location>
        <begin position="1874"/>
        <end position="1889"/>
    </location>
</feature>
<feature type="region of interest" description="Disordered" evidence="7">
    <location>
        <begin position="1862"/>
        <end position="1928"/>
    </location>
</feature>
<dbReference type="PANTHER" id="PTHR24033:SF232">
    <property type="entry name" value="LAMININ SUBUNIT GAMMA-2-RELATED"/>
    <property type="match status" value="1"/>
</dbReference>
<evidence type="ECO:0000256" key="1">
    <source>
        <dbReference type="ARBA" id="ARBA00022536"/>
    </source>
</evidence>
<feature type="domain" description="EGF-like" evidence="9">
    <location>
        <begin position="587"/>
        <end position="627"/>
    </location>
</feature>
<comment type="caution">
    <text evidence="6">Lacks conserved residue(s) required for the propagation of feature annotation.</text>
</comment>
<feature type="region of interest" description="Disordered" evidence="7">
    <location>
        <begin position="1955"/>
        <end position="1996"/>
    </location>
</feature>
<evidence type="ECO:0000259" key="9">
    <source>
        <dbReference type="PROSITE" id="PS50026"/>
    </source>
</evidence>
<dbReference type="SMART" id="SM00179">
    <property type="entry name" value="EGF_CA"/>
    <property type="match status" value="9"/>
</dbReference>
<dbReference type="InterPro" id="IPR013320">
    <property type="entry name" value="ConA-like_dom_sf"/>
</dbReference>
<dbReference type="FunFam" id="2.10.25.10:FF:000173">
    <property type="entry name" value="Neurogenic locus notch protein 2"/>
    <property type="match status" value="1"/>
</dbReference>
<evidence type="ECO:0000256" key="7">
    <source>
        <dbReference type="SAM" id="MobiDB-lite"/>
    </source>
</evidence>
<dbReference type="SMART" id="SM01411">
    <property type="entry name" value="Ephrin_rec_like"/>
    <property type="match status" value="7"/>
</dbReference>
<evidence type="ECO:0000259" key="10">
    <source>
        <dbReference type="PROSITE" id="PS50825"/>
    </source>
</evidence>
<feature type="domain" description="EGF-like" evidence="9">
    <location>
        <begin position="629"/>
        <end position="669"/>
    </location>
</feature>
<name>A0A914UJI5_9BILA</name>
<evidence type="ECO:0000313" key="11">
    <source>
        <dbReference type="Proteomes" id="UP000887566"/>
    </source>
</evidence>
<dbReference type="InterPro" id="IPR000152">
    <property type="entry name" value="EGF-type_Asp/Asn_hydroxyl_site"/>
</dbReference>
<keyword evidence="8" id="KW-0812">Transmembrane</keyword>
<dbReference type="InterPro" id="IPR009030">
    <property type="entry name" value="Growth_fac_rcpt_cys_sf"/>
</dbReference>
<dbReference type="Pfam" id="PF00008">
    <property type="entry name" value="EGF"/>
    <property type="match status" value="5"/>
</dbReference>
<feature type="domain" description="EGF-like" evidence="9">
    <location>
        <begin position="830"/>
        <end position="869"/>
    </location>
</feature>
<feature type="domain" description="EGF-like" evidence="9">
    <location>
        <begin position="671"/>
        <end position="707"/>
    </location>
</feature>
<feature type="disulfide bond" evidence="6">
    <location>
        <begin position="939"/>
        <end position="948"/>
    </location>
</feature>
<dbReference type="GO" id="GO:0005509">
    <property type="term" value="F:calcium ion binding"/>
    <property type="evidence" value="ECO:0007669"/>
    <property type="project" value="InterPro"/>
</dbReference>
<dbReference type="Pfam" id="PF12661">
    <property type="entry name" value="hEGF"/>
    <property type="match status" value="2"/>
</dbReference>
<dbReference type="InterPro" id="IPR000742">
    <property type="entry name" value="EGF"/>
</dbReference>
<dbReference type="Pfam" id="PF13385">
    <property type="entry name" value="Laminin_G_3"/>
    <property type="match status" value="1"/>
</dbReference>
<feature type="domain" description="EGF-like" evidence="9">
    <location>
        <begin position="461"/>
        <end position="497"/>
    </location>
</feature>
<feature type="disulfide bond" evidence="6">
    <location>
        <begin position="697"/>
        <end position="706"/>
    </location>
</feature>
<dbReference type="SUPFAM" id="SSF57196">
    <property type="entry name" value="EGF/Laminin"/>
    <property type="match status" value="10"/>
</dbReference>
<feature type="disulfide bond" evidence="6">
    <location>
        <begin position="859"/>
        <end position="868"/>
    </location>
</feature>
<feature type="disulfide bond" evidence="6">
    <location>
        <begin position="659"/>
        <end position="668"/>
    </location>
</feature>
<feature type="domain" description="EGF-like" evidence="9">
    <location>
        <begin position="540"/>
        <end position="585"/>
    </location>
</feature>
<feature type="disulfide bond" evidence="6">
    <location>
        <begin position="450"/>
        <end position="459"/>
    </location>
</feature>
<dbReference type="Proteomes" id="UP000887566">
    <property type="component" value="Unplaced"/>
</dbReference>
<keyword evidence="5" id="KW-0325">Glycoprotein</keyword>
<keyword evidence="8" id="KW-0472">Membrane</keyword>
<dbReference type="Gene3D" id="2.10.25.10">
    <property type="entry name" value="Laminin"/>
    <property type="match status" value="12"/>
</dbReference>
<keyword evidence="8" id="KW-1133">Transmembrane helix</keyword>
<feature type="disulfide bond" evidence="6">
    <location>
        <begin position="879"/>
        <end position="896"/>
    </location>
</feature>
<feature type="domain" description="EGF-like" evidence="9">
    <location>
        <begin position="870"/>
        <end position="908"/>
    </location>
</feature>
<dbReference type="SUPFAM" id="SSF57184">
    <property type="entry name" value="Growth factor receptor domain"/>
    <property type="match status" value="2"/>
</dbReference>
<feature type="domain" description="HYR" evidence="10">
    <location>
        <begin position="1181"/>
        <end position="1261"/>
    </location>
</feature>
<feature type="domain" description="EGF-like" evidence="9">
    <location>
        <begin position="386"/>
        <end position="422"/>
    </location>
</feature>
<dbReference type="Gene3D" id="2.60.120.200">
    <property type="match status" value="1"/>
</dbReference>
<dbReference type="InterPro" id="IPR011641">
    <property type="entry name" value="Tyr-kin_ephrin_A/B_rcpt-like"/>
</dbReference>
<organism evidence="11 12">
    <name type="scientific">Plectus sambesii</name>
    <dbReference type="NCBI Taxonomy" id="2011161"/>
    <lineage>
        <taxon>Eukaryota</taxon>
        <taxon>Metazoa</taxon>
        <taxon>Ecdysozoa</taxon>
        <taxon>Nematoda</taxon>
        <taxon>Chromadorea</taxon>
        <taxon>Plectida</taxon>
        <taxon>Plectina</taxon>
        <taxon>Plectoidea</taxon>
        <taxon>Plectidae</taxon>
        <taxon>Plectus</taxon>
    </lineage>
</organism>
<feature type="disulfide bond" evidence="6">
    <location>
        <begin position="412"/>
        <end position="421"/>
    </location>
</feature>
<dbReference type="PANTHER" id="PTHR24033">
    <property type="entry name" value="EGF-LIKE DOMAIN-CONTAINING PROTEIN"/>
    <property type="match status" value="1"/>
</dbReference>
<dbReference type="Pfam" id="PF07699">
    <property type="entry name" value="Ephrin_rec_like"/>
    <property type="match status" value="7"/>
</dbReference>
<dbReference type="Pfam" id="PF02494">
    <property type="entry name" value="HYR"/>
    <property type="match status" value="1"/>
</dbReference>
<proteinExistence type="predicted"/>
<dbReference type="InterPro" id="IPR013032">
    <property type="entry name" value="EGF-like_CS"/>
</dbReference>
<evidence type="ECO:0000313" key="12">
    <source>
        <dbReference type="WBParaSite" id="PSAMB.scaffold1034size36900.g10516.t1"/>
    </source>
</evidence>
<keyword evidence="2" id="KW-0732">Signal</keyword>
<dbReference type="PROSITE" id="PS50026">
    <property type="entry name" value="EGF_3"/>
    <property type="match status" value="13"/>
</dbReference>
<dbReference type="PROSITE" id="PS01186">
    <property type="entry name" value="EGF_2"/>
    <property type="match status" value="8"/>
</dbReference>
<feature type="compositionally biased region" description="Acidic residues" evidence="7">
    <location>
        <begin position="1987"/>
        <end position="1996"/>
    </location>
</feature>
<feature type="domain" description="EGF-like" evidence="9">
    <location>
        <begin position="910"/>
        <end position="949"/>
    </location>
</feature>
<dbReference type="CDD" id="cd00054">
    <property type="entry name" value="EGF_CA"/>
    <property type="match status" value="6"/>
</dbReference>
<feature type="domain" description="EGF-like" evidence="9">
    <location>
        <begin position="424"/>
        <end position="460"/>
    </location>
</feature>
<evidence type="ECO:0000256" key="2">
    <source>
        <dbReference type="ARBA" id="ARBA00022729"/>
    </source>
</evidence>
<feature type="disulfide bond" evidence="6">
    <location>
        <begin position="898"/>
        <end position="907"/>
    </location>
</feature>
<feature type="disulfide bond" evidence="6">
    <location>
        <begin position="617"/>
        <end position="626"/>
    </location>
</feature>
<feature type="domain" description="EGF-like" evidence="9">
    <location>
        <begin position="748"/>
        <end position="788"/>
    </location>
</feature>
<evidence type="ECO:0000256" key="6">
    <source>
        <dbReference type="PROSITE-ProRule" id="PRU00076"/>
    </source>
</evidence>
<feature type="domain" description="EGF-like" evidence="9">
    <location>
        <begin position="790"/>
        <end position="829"/>
    </location>
</feature>
<dbReference type="InterPro" id="IPR001881">
    <property type="entry name" value="EGF-like_Ca-bd_dom"/>
</dbReference>
<dbReference type="WBParaSite" id="PSAMB.scaffold1034size36900.g10516.t1">
    <property type="protein sequence ID" value="PSAMB.scaffold1034size36900.g10516.t1"/>
    <property type="gene ID" value="PSAMB.scaffold1034size36900.g10516"/>
</dbReference>
<keyword evidence="4 6" id="KW-1015">Disulfide bond</keyword>
<evidence type="ECO:0000256" key="5">
    <source>
        <dbReference type="ARBA" id="ARBA00023180"/>
    </source>
</evidence>
<dbReference type="InterPro" id="IPR051830">
    <property type="entry name" value="NOTCH_homolog"/>
</dbReference>
<keyword evidence="11" id="KW-1185">Reference proteome</keyword>
<accession>A0A914UJI5</accession>
<feature type="disulfide bond" evidence="6">
    <location>
        <begin position="778"/>
        <end position="787"/>
    </location>
</feature>